<reference evidence="1 2" key="1">
    <citation type="journal article" date="2021" name="Front. Genet.">
        <title>Chromosome-Level Genome Assembly Reveals Significant Gene Expansion in the Toll and IMD Signaling Pathways of Dendrolimus kikuchii.</title>
        <authorList>
            <person name="Zhou J."/>
            <person name="Wu P."/>
            <person name="Xiong Z."/>
            <person name="Liu N."/>
            <person name="Zhao N."/>
            <person name="Ji M."/>
            <person name="Qiu Y."/>
            <person name="Yang B."/>
        </authorList>
    </citation>
    <scope>NUCLEOTIDE SEQUENCE [LARGE SCALE GENOMIC DNA]</scope>
    <source>
        <strain evidence="1">Ann1</strain>
    </source>
</reference>
<sequence length="179" mass="21253">MANINELFIIYYGLGIQDHTRMCITVKPERIEVTYTNEKYLEDVDIRIIRYGRRSPYLINVQGRNKHTWTNNVTLHIVFYEFLHNEYRRSFAEGHYRFCDILKLQKKSGWVLLEKYGLTCPFVAKFWHFENMTGSIAGFPYIFPFEKARANITLAITDTEEVVFDGYICCEIKPDKQRA</sequence>
<organism evidence="1 2">
    <name type="scientific">Dendrolimus kikuchii</name>
    <dbReference type="NCBI Taxonomy" id="765133"/>
    <lineage>
        <taxon>Eukaryota</taxon>
        <taxon>Metazoa</taxon>
        <taxon>Ecdysozoa</taxon>
        <taxon>Arthropoda</taxon>
        <taxon>Hexapoda</taxon>
        <taxon>Insecta</taxon>
        <taxon>Pterygota</taxon>
        <taxon>Neoptera</taxon>
        <taxon>Endopterygota</taxon>
        <taxon>Lepidoptera</taxon>
        <taxon>Glossata</taxon>
        <taxon>Ditrysia</taxon>
        <taxon>Bombycoidea</taxon>
        <taxon>Lasiocampidae</taxon>
        <taxon>Dendrolimus</taxon>
    </lineage>
</organism>
<accession>A0ACC1D8V4</accession>
<protein>
    <submittedName>
        <fullName evidence="1">Uncharacterized protein</fullName>
    </submittedName>
</protein>
<name>A0ACC1D8V4_9NEOP</name>
<dbReference type="EMBL" id="CM034392">
    <property type="protein sequence ID" value="KAJ0180260.1"/>
    <property type="molecule type" value="Genomic_DNA"/>
</dbReference>
<evidence type="ECO:0000313" key="2">
    <source>
        <dbReference type="Proteomes" id="UP000824533"/>
    </source>
</evidence>
<keyword evidence="2" id="KW-1185">Reference proteome</keyword>
<comment type="caution">
    <text evidence="1">The sequence shown here is derived from an EMBL/GenBank/DDBJ whole genome shotgun (WGS) entry which is preliminary data.</text>
</comment>
<proteinExistence type="predicted"/>
<gene>
    <name evidence="1" type="ORF">K1T71_003664</name>
</gene>
<dbReference type="Proteomes" id="UP000824533">
    <property type="component" value="Linkage Group LG06"/>
</dbReference>
<evidence type="ECO:0000313" key="1">
    <source>
        <dbReference type="EMBL" id="KAJ0180260.1"/>
    </source>
</evidence>